<dbReference type="AlphaFoldDB" id="A0A3N4IST3"/>
<evidence type="ECO:0000313" key="2">
    <source>
        <dbReference type="Proteomes" id="UP000275078"/>
    </source>
</evidence>
<dbReference type="Proteomes" id="UP000275078">
    <property type="component" value="Unassembled WGS sequence"/>
</dbReference>
<accession>A0A3N4IST3</accession>
<evidence type="ECO:0008006" key="3">
    <source>
        <dbReference type="Google" id="ProtNLM"/>
    </source>
</evidence>
<dbReference type="EMBL" id="ML119657">
    <property type="protein sequence ID" value="RPA84674.1"/>
    <property type="molecule type" value="Genomic_DNA"/>
</dbReference>
<keyword evidence="2" id="KW-1185">Reference proteome</keyword>
<evidence type="ECO:0000313" key="1">
    <source>
        <dbReference type="EMBL" id="RPA84674.1"/>
    </source>
</evidence>
<protein>
    <recommendedName>
        <fullName evidence="3">YCII-related domain-containing protein</fullName>
    </recommendedName>
</protein>
<sequence>MGNLVSSRKASNGAASYYNFISVLMKDDANLLENVERVKEAGRFWGAGRIEDHGEVLLADNAKGHSLALFFSEDAGFSEIMEMMWAMPGVQTVHADAYVPVSKA</sequence>
<proteinExistence type="predicted"/>
<name>A0A3N4IST3_ASCIM</name>
<reference evidence="1 2" key="1">
    <citation type="journal article" date="2018" name="Nat. Ecol. Evol.">
        <title>Pezizomycetes genomes reveal the molecular basis of ectomycorrhizal truffle lifestyle.</title>
        <authorList>
            <person name="Murat C."/>
            <person name="Payen T."/>
            <person name="Noel B."/>
            <person name="Kuo A."/>
            <person name="Morin E."/>
            <person name="Chen J."/>
            <person name="Kohler A."/>
            <person name="Krizsan K."/>
            <person name="Balestrini R."/>
            <person name="Da Silva C."/>
            <person name="Montanini B."/>
            <person name="Hainaut M."/>
            <person name="Levati E."/>
            <person name="Barry K.W."/>
            <person name="Belfiori B."/>
            <person name="Cichocki N."/>
            <person name="Clum A."/>
            <person name="Dockter R.B."/>
            <person name="Fauchery L."/>
            <person name="Guy J."/>
            <person name="Iotti M."/>
            <person name="Le Tacon F."/>
            <person name="Lindquist E.A."/>
            <person name="Lipzen A."/>
            <person name="Malagnac F."/>
            <person name="Mello A."/>
            <person name="Molinier V."/>
            <person name="Miyauchi S."/>
            <person name="Poulain J."/>
            <person name="Riccioni C."/>
            <person name="Rubini A."/>
            <person name="Sitrit Y."/>
            <person name="Splivallo R."/>
            <person name="Traeger S."/>
            <person name="Wang M."/>
            <person name="Zifcakova L."/>
            <person name="Wipf D."/>
            <person name="Zambonelli A."/>
            <person name="Paolocci F."/>
            <person name="Nowrousian M."/>
            <person name="Ottonello S."/>
            <person name="Baldrian P."/>
            <person name="Spatafora J.W."/>
            <person name="Henrissat B."/>
            <person name="Nagy L.G."/>
            <person name="Aury J.M."/>
            <person name="Wincker P."/>
            <person name="Grigoriev I.V."/>
            <person name="Bonfante P."/>
            <person name="Martin F.M."/>
        </authorList>
    </citation>
    <scope>NUCLEOTIDE SEQUENCE [LARGE SCALE GENOMIC DNA]</scope>
    <source>
        <strain evidence="1 2">RN42</strain>
    </source>
</reference>
<gene>
    <name evidence="1" type="ORF">BJ508DRAFT_303433</name>
</gene>
<organism evidence="1 2">
    <name type="scientific">Ascobolus immersus RN42</name>
    <dbReference type="NCBI Taxonomy" id="1160509"/>
    <lineage>
        <taxon>Eukaryota</taxon>
        <taxon>Fungi</taxon>
        <taxon>Dikarya</taxon>
        <taxon>Ascomycota</taxon>
        <taxon>Pezizomycotina</taxon>
        <taxon>Pezizomycetes</taxon>
        <taxon>Pezizales</taxon>
        <taxon>Ascobolaceae</taxon>
        <taxon>Ascobolus</taxon>
    </lineage>
</organism>